<dbReference type="OrthoDB" id="264071at2"/>
<dbReference type="AlphaFoldDB" id="A0A517N0V3"/>
<sequence length="505" mass="56191" precursor="true">MSRILLTLALALIATQAHACGGYNVFNDDAPESVEQAEAYITAHREQGSAGLEKALKQFQHACRGQKGRSEQAVERWHAALDRIAAQRGAAVSKLYWYTDLEAAQTAAKESGKPILSLRMLGKLTDEYSCANSRFFRTTLYSNEAISTVLRERFILHWKTVRPVPKVTIDFGDGRKLERTITGNSAHYVLTPAGKPLDVLPGLYSPKAFVEWLDRVEELSYNYPNMRRPEPERTLAAYHQQREQAILTAWQQDLSKLNSGSPATGFSMQPNPRQANSLPTAAQAAPVARGKFAVEAPLLKVVANQHAAPGKSSTPPPALAAADRALAKGRAEVPMLQRLAPLAQRLEQRTADPHWQEIAALHREETKLDKSSVAIIRKEHENAEQAMRRALSKRFIEDPILALVQKFETDIALDTVKNEYQLHRQIHRWFAEGTVPQDFDQLNEKVYAELFLTPSSDPWLGLAPADVYTALEGAGKVAQPSRLNRSEVALKLKSSKVVKSAKWND</sequence>
<keyword evidence="3" id="KW-1185">Reference proteome</keyword>
<dbReference type="InterPro" id="IPR036249">
    <property type="entry name" value="Thioredoxin-like_sf"/>
</dbReference>
<evidence type="ECO:0000313" key="3">
    <source>
        <dbReference type="Proteomes" id="UP000319852"/>
    </source>
</evidence>
<accession>A0A517N0V3</accession>
<dbReference type="EMBL" id="CP036263">
    <property type="protein sequence ID" value="QDT00648.1"/>
    <property type="molecule type" value="Genomic_DNA"/>
</dbReference>
<keyword evidence="1" id="KW-0732">Signal</keyword>
<gene>
    <name evidence="2" type="ORF">HG15A2_39870</name>
</gene>
<dbReference type="Proteomes" id="UP000319852">
    <property type="component" value="Chromosome"/>
</dbReference>
<proteinExistence type="predicted"/>
<dbReference type="SUPFAM" id="SSF52833">
    <property type="entry name" value="Thioredoxin-like"/>
    <property type="match status" value="1"/>
</dbReference>
<dbReference type="KEGG" id="amob:HG15A2_39870"/>
<evidence type="ECO:0000313" key="2">
    <source>
        <dbReference type="EMBL" id="QDT00648.1"/>
    </source>
</evidence>
<evidence type="ECO:0000256" key="1">
    <source>
        <dbReference type="SAM" id="SignalP"/>
    </source>
</evidence>
<name>A0A517N0V3_9BACT</name>
<reference evidence="2 3" key="1">
    <citation type="submission" date="2019-02" db="EMBL/GenBank/DDBJ databases">
        <title>Deep-cultivation of Planctomycetes and their phenomic and genomic characterization uncovers novel biology.</title>
        <authorList>
            <person name="Wiegand S."/>
            <person name="Jogler M."/>
            <person name="Boedeker C."/>
            <person name="Pinto D."/>
            <person name="Vollmers J."/>
            <person name="Rivas-Marin E."/>
            <person name="Kohn T."/>
            <person name="Peeters S.H."/>
            <person name="Heuer A."/>
            <person name="Rast P."/>
            <person name="Oberbeckmann S."/>
            <person name="Bunk B."/>
            <person name="Jeske O."/>
            <person name="Meyerdierks A."/>
            <person name="Storesund J.E."/>
            <person name="Kallscheuer N."/>
            <person name="Luecker S."/>
            <person name="Lage O.M."/>
            <person name="Pohl T."/>
            <person name="Merkel B.J."/>
            <person name="Hornburger P."/>
            <person name="Mueller R.-W."/>
            <person name="Bruemmer F."/>
            <person name="Labrenz M."/>
            <person name="Spormann A.M."/>
            <person name="Op den Camp H."/>
            <person name="Overmann J."/>
            <person name="Amann R."/>
            <person name="Jetten M.S.M."/>
            <person name="Mascher T."/>
            <person name="Medema M.H."/>
            <person name="Devos D.P."/>
            <person name="Kaster A.-K."/>
            <person name="Ovreas L."/>
            <person name="Rohde M."/>
            <person name="Galperin M.Y."/>
            <person name="Jogler C."/>
        </authorList>
    </citation>
    <scope>NUCLEOTIDE SEQUENCE [LARGE SCALE GENOMIC DNA]</scope>
    <source>
        <strain evidence="2 3">HG15A2</strain>
    </source>
</reference>
<dbReference type="RefSeq" id="WP_145062269.1">
    <property type="nucleotide sequence ID" value="NZ_CP036263.1"/>
</dbReference>
<feature type="chain" id="PRO_5021722106" evidence="1">
    <location>
        <begin position="20"/>
        <end position="505"/>
    </location>
</feature>
<protein>
    <submittedName>
        <fullName evidence="2">Uncharacterized protein</fullName>
    </submittedName>
</protein>
<organism evidence="2 3">
    <name type="scientific">Adhaeretor mobilis</name>
    <dbReference type="NCBI Taxonomy" id="1930276"/>
    <lineage>
        <taxon>Bacteria</taxon>
        <taxon>Pseudomonadati</taxon>
        <taxon>Planctomycetota</taxon>
        <taxon>Planctomycetia</taxon>
        <taxon>Pirellulales</taxon>
        <taxon>Lacipirellulaceae</taxon>
        <taxon>Adhaeretor</taxon>
    </lineage>
</organism>
<feature type="signal peptide" evidence="1">
    <location>
        <begin position="1"/>
        <end position="19"/>
    </location>
</feature>